<dbReference type="Pfam" id="PF13692">
    <property type="entry name" value="Glyco_trans_1_4"/>
    <property type="match status" value="1"/>
</dbReference>
<reference evidence="1" key="2">
    <citation type="submission" date="2021-08" db="EMBL/GenBank/DDBJ databases">
        <authorList>
            <person name="Tani A."/>
            <person name="Ola A."/>
            <person name="Ogura Y."/>
            <person name="Katsura K."/>
            <person name="Hayashi T."/>
        </authorList>
    </citation>
    <scope>NUCLEOTIDE SEQUENCE</scope>
    <source>
        <strain evidence="1">DSM 19015</strain>
    </source>
</reference>
<keyword evidence="2" id="KW-1185">Reference proteome</keyword>
<evidence type="ECO:0008006" key="3">
    <source>
        <dbReference type="Google" id="ProtNLM"/>
    </source>
</evidence>
<sequence>MGFAVDFAYFAHEDQIYRRFGQHPPTDFATMKAAFQRTFLIEAEDTIPLKTRSPAFGIDEWASGTLDRFVAWYAAEHPDTVAILVNYVFLSRCLEQAPGMLKLIDTHDRFADRQLQYRPFRAEPNFFYTDRRSEALALDRADVVLAIQSEEAAYFASLTNRPVLLLPPAFPVNAPFAAPSRIARIGFVGHGNDPNLFSISKFAHEWAAGWTSDRPQLRIAGEICNALGGLDLPGVQLLGYIDHLSDFYRETDVIVAPMLMGSGLKMKVGEALSYGVPVVGTELAFEGFGAEVSAHRCAGVREVKATILSLQADATGIAALTEACATLFARFNATAHRSEAELGDLIRAAVPSRPYAGSRRAVVSPPERMIQTWPTCIRSAGCVVMDDPGLGRLLATERLGEEAARAARYAPERRRWYAESQPPSATISSVGALHVAFSPEWIREKRLPREVRESAARAFRDVQPDWTTHARRIGGNASSFDLALVLPSYLLTASRAVAAFLIEAATDRAHELTVDGIAPLSLSPGYAFDAERTDLTPVPAAVHFSSAASNHLSADGTVLFLTDDMIGRIVIVNARDGENIGS</sequence>
<name>A0ABQ4S3Y9_9HYPH</name>
<evidence type="ECO:0000313" key="2">
    <source>
        <dbReference type="Proteomes" id="UP001055125"/>
    </source>
</evidence>
<proteinExistence type="predicted"/>
<reference evidence="1" key="1">
    <citation type="journal article" date="2021" name="Front. Microbiol.">
        <title>Comprehensive Comparative Genomics and Phenotyping of Methylobacterium Species.</title>
        <authorList>
            <person name="Alessa O."/>
            <person name="Ogura Y."/>
            <person name="Fujitani Y."/>
            <person name="Takami H."/>
            <person name="Hayashi T."/>
            <person name="Sahin N."/>
            <person name="Tani A."/>
        </authorList>
    </citation>
    <scope>NUCLEOTIDE SEQUENCE</scope>
    <source>
        <strain evidence="1">DSM 19015</strain>
    </source>
</reference>
<gene>
    <name evidence="1" type="ORF">OCOJLMKI_3837</name>
</gene>
<evidence type="ECO:0000313" key="1">
    <source>
        <dbReference type="EMBL" id="GJD96614.1"/>
    </source>
</evidence>
<protein>
    <recommendedName>
        <fullName evidence="3">Glycosyltransferase</fullName>
    </recommendedName>
</protein>
<comment type="caution">
    <text evidence="1">The sequence shown here is derived from an EMBL/GenBank/DDBJ whole genome shotgun (WGS) entry which is preliminary data.</text>
</comment>
<dbReference type="SUPFAM" id="SSF53756">
    <property type="entry name" value="UDP-Glycosyltransferase/glycogen phosphorylase"/>
    <property type="match status" value="1"/>
</dbReference>
<accession>A0ABQ4S3Y9</accession>
<dbReference type="Proteomes" id="UP001055125">
    <property type="component" value="Unassembled WGS sequence"/>
</dbReference>
<organism evidence="1 2">
    <name type="scientific">Methylobacterium iners</name>
    <dbReference type="NCBI Taxonomy" id="418707"/>
    <lineage>
        <taxon>Bacteria</taxon>
        <taxon>Pseudomonadati</taxon>
        <taxon>Pseudomonadota</taxon>
        <taxon>Alphaproteobacteria</taxon>
        <taxon>Hyphomicrobiales</taxon>
        <taxon>Methylobacteriaceae</taxon>
        <taxon>Methylobacterium</taxon>
    </lineage>
</organism>
<dbReference type="EMBL" id="BPQP01000065">
    <property type="protein sequence ID" value="GJD96614.1"/>
    <property type="molecule type" value="Genomic_DNA"/>
</dbReference>
<dbReference type="Gene3D" id="3.40.50.2000">
    <property type="entry name" value="Glycogen Phosphorylase B"/>
    <property type="match status" value="1"/>
</dbReference>